<comment type="caution">
    <text evidence="24">The sequence shown here is derived from an EMBL/GenBank/DDBJ whole genome shotgun (WGS) entry which is preliminary data.</text>
</comment>
<evidence type="ECO:0000256" key="6">
    <source>
        <dbReference type="ARBA" id="ARBA00022737"/>
    </source>
</evidence>
<dbReference type="GO" id="GO:0046872">
    <property type="term" value="F:metal ion binding"/>
    <property type="evidence" value="ECO:0007669"/>
    <property type="project" value="UniProtKB-KW"/>
</dbReference>
<protein>
    <recommendedName>
        <fullName evidence="3">Dicer-like protein 1</fullName>
    </recommendedName>
</protein>
<dbReference type="InterPro" id="IPR005034">
    <property type="entry name" value="Dicer_dimerisation"/>
</dbReference>
<feature type="domain" description="RNase III" evidence="19">
    <location>
        <begin position="1061"/>
        <end position="1201"/>
    </location>
</feature>
<evidence type="ECO:0000259" key="19">
    <source>
        <dbReference type="PROSITE" id="PS50142"/>
    </source>
</evidence>
<evidence type="ECO:0000256" key="12">
    <source>
        <dbReference type="ARBA" id="ARBA00022842"/>
    </source>
</evidence>
<evidence type="ECO:0000256" key="3">
    <source>
        <dbReference type="ARBA" id="ARBA00020797"/>
    </source>
</evidence>
<dbReference type="CDD" id="cd18034">
    <property type="entry name" value="DEXHc_dicer"/>
    <property type="match status" value="1"/>
</dbReference>
<evidence type="ECO:0000256" key="2">
    <source>
        <dbReference type="ARBA" id="ARBA00001946"/>
    </source>
</evidence>
<dbReference type="GO" id="GO:0050688">
    <property type="term" value="P:regulation of defense response to virus"/>
    <property type="evidence" value="ECO:0007669"/>
    <property type="project" value="UniProtKB-KW"/>
</dbReference>
<dbReference type="Pfam" id="PF04851">
    <property type="entry name" value="ResIII"/>
    <property type="match status" value="1"/>
</dbReference>
<feature type="region of interest" description="Disordered" evidence="18">
    <location>
        <begin position="1"/>
        <end position="72"/>
    </location>
</feature>
<evidence type="ECO:0000259" key="22">
    <source>
        <dbReference type="PROSITE" id="PS51194"/>
    </source>
</evidence>
<dbReference type="PROSITE" id="PS51194">
    <property type="entry name" value="HELICASE_CTER"/>
    <property type="match status" value="1"/>
</dbReference>
<dbReference type="PROSITE" id="PS00517">
    <property type="entry name" value="RNASE_3_1"/>
    <property type="match status" value="1"/>
</dbReference>
<feature type="domain" description="Dicer dsRNA-binding fold" evidence="23">
    <location>
        <begin position="650"/>
        <end position="738"/>
    </location>
</feature>
<dbReference type="CDD" id="cd18802">
    <property type="entry name" value="SF2_C_dicer"/>
    <property type="match status" value="1"/>
</dbReference>
<keyword evidence="12" id="KW-0460">Magnesium</keyword>
<evidence type="ECO:0000256" key="1">
    <source>
        <dbReference type="ARBA" id="ARBA00001936"/>
    </source>
</evidence>
<dbReference type="SMART" id="SM00490">
    <property type="entry name" value="HELICc"/>
    <property type="match status" value="1"/>
</dbReference>
<evidence type="ECO:0000313" key="24">
    <source>
        <dbReference type="EMBL" id="KAJ2898912.1"/>
    </source>
</evidence>
<dbReference type="GO" id="GO:0003723">
    <property type="term" value="F:RNA binding"/>
    <property type="evidence" value="ECO:0007669"/>
    <property type="project" value="UniProtKB-UniRule"/>
</dbReference>
<dbReference type="SUPFAM" id="SSF69065">
    <property type="entry name" value="RNase III domain-like"/>
    <property type="match status" value="2"/>
</dbReference>
<keyword evidence="13 17" id="KW-0694">RNA-binding</keyword>
<feature type="domain" description="PAZ" evidence="20">
    <location>
        <begin position="889"/>
        <end position="1022"/>
    </location>
</feature>
<dbReference type="CDD" id="cd00593">
    <property type="entry name" value="RIBOc"/>
    <property type="match status" value="2"/>
</dbReference>
<dbReference type="FunFam" id="1.10.1520.10:FF:000015">
    <property type="entry name" value="Dicer-like protein 1"/>
    <property type="match status" value="1"/>
</dbReference>
<evidence type="ECO:0000259" key="20">
    <source>
        <dbReference type="PROSITE" id="PS50821"/>
    </source>
</evidence>
<dbReference type="SMART" id="SM00487">
    <property type="entry name" value="DEXDc"/>
    <property type="match status" value="1"/>
</dbReference>
<dbReference type="Proteomes" id="UP001201980">
    <property type="component" value="Unassembled WGS sequence"/>
</dbReference>
<dbReference type="Gene3D" id="3.30.160.380">
    <property type="entry name" value="Dicer dimerisation domain"/>
    <property type="match status" value="1"/>
</dbReference>
<dbReference type="GO" id="GO:0051607">
    <property type="term" value="P:defense response to virus"/>
    <property type="evidence" value="ECO:0007669"/>
    <property type="project" value="UniProtKB-KW"/>
</dbReference>
<evidence type="ECO:0000256" key="16">
    <source>
        <dbReference type="ARBA" id="ARBA00035116"/>
    </source>
</evidence>
<evidence type="ECO:0000256" key="18">
    <source>
        <dbReference type="SAM" id="MobiDB-lite"/>
    </source>
</evidence>
<keyword evidence="14" id="KW-0051">Antiviral defense</keyword>
<dbReference type="PANTHER" id="PTHR14950">
    <property type="entry name" value="DICER-RELATED"/>
    <property type="match status" value="1"/>
</dbReference>
<evidence type="ECO:0000259" key="21">
    <source>
        <dbReference type="PROSITE" id="PS51192"/>
    </source>
</evidence>
<dbReference type="GO" id="GO:0003677">
    <property type="term" value="F:DNA binding"/>
    <property type="evidence" value="ECO:0007669"/>
    <property type="project" value="InterPro"/>
</dbReference>
<dbReference type="PROSITE" id="PS51192">
    <property type="entry name" value="HELICASE_ATP_BIND_1"/>
    <property type="match status" value="1"/>
</dbReference>
<dbReference type="Pfam" id="PF03368">
    <property type="entry name" value="Dicer_dimer"/>
    <property type="match status" value="1"/>
</dbReference>
<comment type="similarity">
    <text evidence="16 17">Belongs to the helicase family. Dicer subfamily.</text>
</comment>
<sequence length="1585" mass="180510">MLPEEPGPNGSTSTSAHMNSCSHGPPSAYGSSVQDATEAVDQDGYSSDSDNDGTNRLVINPGHKARKISEKRRADEAALESFVRAHQEEVVQTAPRKHKHLDEMSIAALSKTFQGAKKITPREYQTEIFHRTKEKNSIIVLDPGTGKTFIAVLLMQHILDKELEDRAAGMPHRIAFFLVDKIALVFQQAAVLETNLGHPVKSFCGSTLPGDDPVFWDKQFKEARAIVCTADILYKCLGRSYIRMDQINLLVFDEAHHAKKNHPYARIVKDFYRNPRDGSRQPRLLGMTASPVDANVDIAKASRDLERLLKSDIVTAKADSAPEHVERKDRLALYDPIKSPSVTSLTARLEPLIGQNPIFQEVWTCTKEANSQMGPWCADRMWELYLSEEQTEKYAARTESNLSRQILFPGQELKTKRIDEEVELLREARKVVTLNHSPEVINSPDFLSSKVRKLIEVLQNHFSHESNSRCIVFVRERYKAVVLTDLLSAKGIKPRFLRPSFLIGTTGTNESTSMSMTYRETLIRIRKFGAGDFNCLIATTVAEEGLDIPDCNIILRFDLYRTLIQYVQSRGRARQDESVYYHFAERGNLGHKKRICDIKDWETKLKDFCVELPEKRLKADDYDLDDVLRKEPNKVYRVPNTGAALNFKFALECLSNFVSSLPGGVHLSPEYTIVPVGHEFQAEVLLPRQSPIRKILGEIKRRKGVAKCSAAFEMCLELRRKKYLDDYLHPVFTKKLPKNHNARLAISPKKMDEYRMRIKPEIWSETNRGGPDQLYLTVITFSNPEALARKSKPLGLLFRKPLPNLPSVQLYFGTNRTSAANLLSVPVPLHPDEQQLEGLRIFTLRIFDDVFSKQFEASVADLPYLFAPLAISHGWSPSSEAGLRDINWDIIDVVESNESLGWQDQPDGFFEGKYVLDRNSGGRKFFLNRVRKDMKPTDKVPEWVVPPPSRGWKMRVAPRDIRLYSNSLWAKSLAKFVYIEDQPVVEAEIISLRLNLLDGDIKDEDMKPRNCFLILQPLVVSALPMEVVVSAYCLPAIIHAMESALIALDGCLACGLDIRPELALEAFTKDSDNSQDHGQEQVNFQAGMGRNYERLEFLGDCFLKMSTTISLYTQAPDQNEFEYHVARMLLICNQNLFNNALDLKLQEYVRSRGFDRRSWYPTGLTLKRGKKGQVQEKHRLGDKSIADVCEAVIGAAYLTTYDSNNVDLAVQAVTKFTKSPNHNLQKWEDLYASYSKPRWQTAPATAAQVDMANEFEKRMGYKFRYPRLLRTAFMHPSYQSDLYEKLPSYQRLEFLGDALYDMACVNFLFFRFPDADPQWLTEHKMAMVSNQFLGCLAVELGFHRHMKTFSAAVQKQKQVYAEEITIAREEAMGVAEKKGRMPEDYARNFWCDARLPPKSLPDVVEAYMGAIFVDSEYNYSVIQDFFDRFVQHYFEDMSIYDTYANKQPVTFLSNIMTQHFRCMEWRVILKEVAAGTVEKEGVDQRETANFLPEVGKNDVVAGVMIHNQVFSHGIAASGRCAKIAAAKKAMAQIEGLTPKEFRARFKCNCPIMDEDENLRYSNKVEDKVNEINHQLEAQRESVGGK</sequence>
<keyword evidence="25" id="KW-1185">Reference proteome</keyword>
<keyword evidence="5" id="KW-0479">Metal-binding</keyword>
<dbReference type="EMBL" id="JAKWBI020000213">
    <property type="protein sequence ID" value="KAJ2898912.1"/>
    <property type="molecule type" value="Genomic_DNA"/>
</dbReference>
<evidence type="ECO:0000256" key="5">
    <source>
        <dbReference type="ARBA" id="ARBA00022723"/>
    </source>
</evidence>
<evidence type="ECO:0000256" key="15">
    <source>
        <dbReference type="ARBA" id="ARBA00023211"/>
    </source>
</evidence>
<dbReference type="Gene3D" id="3.40.50.300">
    <property type="entry name" value="P-loop containing nucleotide triphosphate hydrolases"/>
    <property type="match status" value="2"/>
</dbReference>
<feature type="domain" description="RNase III" evidence="19">
    <location>
        <begin position="1252"/>
        <end position="1416"/>
    </location>
</feature>
<dbReference type="PANTHER" id="PTHR14950:SF62">
    <property type="entry name" value="DICER-LIKE PROTEIN 1"/>
    <property type="match status" value="1"/>
</dbReference>
<organism evidence="24 25">
    <name type="scientific">Zalerion maritima</name>
    <dbReference type="NCBI Taxonomy" id="339359"/>
    <lineage>
        <taxon>Eukaryota</taxon>
        <taxon>Fungi</taxon>
        <taxon>Dikarya</taxon>
        <taxon>Ascomycota</taxon>
        <taxon>Pezizomycotina</taxon>
        <taxon>Sordariomycetes</taxon>
        <taxon>Lulworthiomycetidae</taxon>
        <taxon>Lulworthiales</taxon>
        <taxon>Lulworthiaceae</taxon>
        <taxon>Zalerion</taxon>
    </lineage>
</organism>
<dbReference type="PROSITE" id="PS50142">
    <property type="entry name" value="RNASE_3_2"/>
    <property type="match status" value="2"/>
</dbReference>
<keyword evidence="15" id="KW-0464">Manganese</keyword>
<evidence type="ECO:0000256" key="9">
    <source>
        <dbReference type="ARBA" id="ARBA00022806"/>
    </source>
</evidence>
<dbReference type="Pfam" id="PF24995">
    <property type="entry name" value="DSRM_2"/>
    <property type="match status" value="1"/>
</dbReference>
<evidence type="ECO:0000313" key="25">
    <source>
        <dbReference type="Proteomes" id="UP001201980"/>
    </source>
</evidence>
<dbReference type="InterPro" id="IPR003100">
    <property type="entry name" value="PAZ_dom"/>
</dbReference>
<keyword evidence="7" id="KW-0547">Nucleotide-binding</keyword>
<dbReference type="InterPro" id="IPR056755">
    <property type="entry name" value="DSRM_2"/>
</dbReference>
<evidence type="ECO:0000256" key="10">
    <source>
        <dbReference type="ARBA" id="ARBA00022833"/>
    </source>
</evidence>
<evidence type="ECO:0000256" key="7">
    <source>
        <dbReference type="ARBA" id="ARBA00022741"/>
    </source>
</evidence>
<dbReference type="Pfam" id="PF00636">
    <property type="entry name" value="Ribonuclease_3"/>
    <property type="match status" value="2"/>
</dbReference>
<dbReference type="GO" id="GO:0005737">
    <property type="term" value="C:cytoplasm"/>
    <property type="evidence" value="ECO:0007669"/>
    <property type="project" value="TreeGrafter"/>
</dbReference>
<accession>A0AAD5RNB1</accession>
<evidence type="ECO:0000256" key="8">
    <source>
        <dbReference type="ARBA" id="ARBA00022801"/>
    </source>
</evidence>
<keyword evidence="8" id="KW-0378">Hydrolase</keyword>
<comment type="cofactor">
    <cofactor evidence="1">
        <name>Mn(2+)</name>
        <dbReference type="ChEBI" id="CHEBI:29035"/>
    </cofactor>
</comment>
<feature type="domain" description="Helicase ATP-binding" evidence="21">
    <location>
        <begin position="128"/>
        <end position="309"/>
    </location>
</feature>
<feature type="compositionally biased region" description="Polar residues" evidence="18">
    <location>
        <begin position="44"/>
        <end position="54"/>
    </location>
</feature>
<dbReference type="InterPro" id="IPR001650">
    <property type="entry name" value="Helicase_C-like"/>
</dbReference>
<dbReference type="InterPro" id="IPR000999">
    <property type="entry name" value="RNase_III_dom"/>
</dbReference>
<dbReference type="InterPro" id="IPR036389">
    <property type="entry name" value="RNase_III_sf"/>
</dbReference>
<dbReference type="PROSITE" id="PS51327">
    <property type="entry name" value="DICER_DSRBF"/>
    <property type="match status" value="1"/>
</dbReference>
<gene>
    <name evidence="24" type="ORF">MKZ38_003596</name>
</gene>
<dbReference type="PROSITE" id="PS50821">
    <property type="entry name" value="PAZ"/>
    <property type="match status" value="1"/>
</dbReference>
<name>A0AAD5RNB1_9PEZI</name>
<keyword evidence="11" id="KW-0067">ATP-binding</keyword>
<keyword evidence="6" id="KW-0677">Repeat</keyword>
<dbReference type="GO" id="GO:0005634">
    <property type="term" value="C:nucleus"/>
    <property type="evidence" value="ECO:0007669"/>
    <property type="project" value="TreeGrafter"/>
</dbReference>
<feature type="compositionally biased region" description="Polar residues" evidence="18">
    <location>
        <begin position="9"/>
        <end position="22"/>
    </location>
</feature>
<evidence type="ECO:0000256" key="4">
    <source>
        <dbReference type="ARBA" id="ARBA00022721"/>
    </source>
</evidence>
<dbReference type="Pfam" id="PF00271">
    <property type="entry name" value="Helicase_C"/>
    <property type="match status" value="1"/>
</dbReference>
<evidence type="ECO:0000256" key="17">
    <source>
        <dbReference type="PROSITE-ProRule" id="PRU00657"/>
    </source>
</evidence>
<dbReference type="InterPro" id="IPR027417">
    <property type="entry name" value="P-loop_NTPase"/>
</dbReference>
<evidence type="ECO:0000256" key="13">
    <source>
        <dbReference type="ARBA" id="ARBA00022884"/>
    </source>
</evidence>
<feature type="domain" description="Helicase C-terminal" evidence="22">
    <location>
        <begin position="450"/>
        <end position="628"/>
    </location>
</feature>
<keyword evidence="9" id="KW-0347">Helicase</keyword>
<dbReference type="InterPro" id="IPR014001">
    <property type="entry name" value="Helicase_ATP-bd"/>
</dbReference>
<dbReference type="Gene3D" id="1.10.1520.10">
    <property type="entry name" value="Ribonuclease III domain"/>
    <property type="match status" value="2"/>
</dbReference>
<evidence type="ECO:0000259" key="23">
    <source>
        <dbReference type="PROSITE" id="PS51327"/>
    </source>
</evidence>
<dbReference type="GO" id="GO:0004525">
    <property type="term" value="F:ribonuclease III activity"/>
    <property type="evidence" value="ECO:0007669"/>
    <property type="project" value="InterPro"/>
</dbReference>
<comment type="cofactor">
    <cofactor evidence="2">
        <name>Mg(2+)</name>
        <dbReference type="ChEBI" id="CHEBI:18420"/>
    </cofactor>
</comment>
<reference evidence="24" key="1">
    <citation type="submission" date="2022-07" db="EMBL/GenBank/DDBJ databases">
        <title>Draft genome sequence of Zalerion maritima ATCC 34329, a (micro)plastics degrading marine fungus.</title>
        <authorList>
            <person name="Paco A."/>
            <person name="Goncalves M.F.M."/>
            <person name="Rocha-Santos T.A.P."/>
            <person name="Alves A."/>
        </authorList>
    </citation>
    <scope>NUCLEOTIDE SEQUENCE</scope>
    <source>
        <strain evidence="24">ATCC 34329</strain>
    </source>
</reference>
<evidence type="ECO:0000256" key="14">
    <source>
        <dbReference type="ARBA" id="ARBA00023118"/>
    </source>
</evidence>
<dbReference type="GO" id="GO:0005524">
    <property type="term" value="F:ATP binding"/>
    <property type="evidence" value="ECO:0007669"/>
    <property type="project" value="UniProtKB-KW"/>
</dbReference>
<keyword evidence="10" id="KW-0862">Zinc</keyword>
<dbReference type="GO" id="GO:0030422">
    <property type="term" value="P:siRNA processing"/>
    <property type="evidence" value="ECO:0007669"/>
    <property type="project" value="TreeGrafter"/>
</dbReference>
<keyword evidence="4" id="KW-0930">Antiviral protein</keyword>
<dbReference type="GO" id="GO:0004386">
    <property type="term" value="F:helicase activity"/>
    <property type="evidence" value="ECO:0007669"/>
    <property type="project" value="UniProtKB-KW"/>
</dbReference>
<dbReference type="InterPro" id="IPR006935">
    <property type="entry name" value="Helicase/UvrB_N"/>
</dbReference>
<dbReference type="SMART" id="SM00535">
    <property type="entry name" value="RIBOc"/>
    <property type="match status" value="2"/>
</dbReference>
<dbReference type="InterPro" id="IPR038248">
    <property type="entry name" value="Dicer_dimer_sf"/>
</dbReference>
<dbReference type="SUPFAM" id="SSF52540">
    <property type="entry name" value="P-loop containing nucleoside triphosphate hydrolases"/>
    <property type="match status" value="1"/>
</dbReference>
<proteinExistence type="inferred from homology"/>
<evidence type="ECO:0000256" key="11">
    <source>
        <dbReference type="ARBA" id="ARBA00022840"/>
    </source>
</evidence>